<dbReference type="Pfam" id="PF20516">
    <property type="entry name" value="PDDEXK_12"/>
    <property type="match status" value="1"/>
</dbReference>
<proteinExistence type="predicted"/>
<protein>
    <recommendedName>
        <fullName evidence="1">PD-(D/E)XK nuclease-like domain-containing protein</fullName>
    </recommendedName>
</protein>
<organism evidence="2 3">
    <name type="scientific">Aplosporella prunicola CBS 121167</name>
    <dbReference type="NCBI Taxonomy" id="1176127"/>
    <lineage>
        <taxon>Eukaryota</taxon>
        <taxon>Fungi</taxon>
        <taxon>Dikarya</taxon>
        <taxon>Ascomycota</taxon>
        <taxon>Pezizomycotina</taxon>
        <taxon>Dothideomycetes</taxon>
        <taxon>Dothideomycetes incertae sedis</taxon>
        <taxon>Botryosphaeriales</taxon>
        <taxon>Aplosporellaceae</taxon>
        <taxon>Aplosporella</taxon>
    </lineage>
</organism>
<evidence type="ECO:0000313" key="3">
    <source>
        <dbReference type="Proteomes" id="UP000799438"/>
    </source>
</evidence>
<sequence>YDPLRLRPIAISIETKTGDGPEETANVQLAVWVGAQFTRLRQLAKLPELFALPLVFVNGSEWYFLFAQQNAVGNILWIGSTMTLKGIYTLIATLRVLLAWVAKEYFPWFVENIL</sequence>
<dbReference type="GeneID" id="54293622"/>
<accession>A0A6A6AU63</accession>
<feature type="non-terminal residue" evidence="2">
    <location>
        <position position="1"/>
    </location>
</feature>
<evidence type="ECO:0000259" key="1">
    <source>
        <dbReference type="Pfam" id="PF20516"/>
    </source>
</evidence>
<evidence type="ECO:0000313" key="2">
    <source>
        <dbReference type="EMBL" id="KAF2135126.1"/>
    </source>
</evidence>
<dbReference type="EMBL" id="ML995672">
    <property type="protein sequence ID" value="KAF2135126.1"/>
    <property type="molecule type" value="Genomic_DNA"/>
</dbReference>
<dbReference type="RefSeq" id="XP_033390845.1">
    <property type="nucleotide sequence ID" value="XM_033536126.1"/>
</dbReference>
<dbReference type="Proteomes" id="UP000799438">
    <property type="component" value="Unassembled WGS sequence"/>
</dbReference>
<dbReference type="InterPro" id="IPR046797">
    <property type="entry name" value="PDDEXK_12"/>
</dbReference>
<feature type="domain" description="PD-(D/E)XK nuclease-like" evidence="1">
    <location>
        <begin position="1"/>
        <end position="105"/>
    </location>
</feature>
<feature type="non-terminal residue" evidence="2">
    <location>
        <position position="114"/>
    </location>
</feature>
<reference evidence="2" key="1">
    <citation type="journal article" date="2020" name="Stud. Mycol.">
        <title>101 Dothideomycetes genomes: a test case for predicting lifestyles and emergence of pathogens.</title>
        <authorList>
            <person name="Haridas S."/>
            <person name="Albert R."/>
            <person name="Binder M."/>
            <person name="Bloem J."/>
            <person name="Labutti K."/>
            <person name="Salamov A."/>
            <person name="Andreopoulos B."/>
            <person name="Baker S."/>
            <person name="Barry K."/>
            <person name="Bills G."/>
            <person name="Bluhm B."/>
            <person name="Cannon C."/>
            <person name="Castanera R."/>
            <person name="Culley D."/>
            <person name="Daum C."/>
            <person name="Ezra D."/>
            <person name="Gonzalez J."/>
            <person name="Henrissat B."/>
            <person name="Kuo A."/>
            <person name="Liang C."/>
            <person name="Lipzen A."/>
            <person name="Lutzoni F."/>
            <person name="Magnuson J."/>
            <person name="Mondo S."/>
            <person name="Nolan M."/>
            <person name="Ohm R."/>
            <person name="Pangilinan J."/>
            <person name="Park H.-J."/>
            <person name="Ramirez L."/>
            <person name="Alfaro M."/>
            <person name="Sun H."/>
            <person name="Tritt A."/>
            <person name="Yoshinaga Y."/>
            <person name="Zwiers L.-H."/>
            <person name="Turgeon B."/>
            <person name="Goodwin S."/>
            <person name="Spatafora J."/>
            <person name="Crous P."/>
            <person name="Grigoriev I."/>
        </authorList>
    </citation>
    <scope>NUCLEOTIDE SEQUENCE</scope>
    <source>
        <strain evidence="2">CBS 121167</strain>
    </source>
</reference>
<name>A0A6A6AU63_9PEZI</name>
<dbReference type="AlphaFoldDB" id="A0A6A6AU63"/>
<gene>
    <name evidence="2" type="ORF">K452DRAFT_207681</name>
</gene>
<keyword evidence="3" id="KW-1185">Reference proteome</keyword>
<dbReference type="OrthoDB" id="4161186at2759"/>